<organism evidence="6 7">
    <name type="scientific">Pseudoxanthobacter soli DSM 19599</name>
    <dbReference type="NCBI Taxonomy" id="1123029"/>
    <lineage>
        <taxon>Bacteria</taxon>
        <taxon>Pseudomonadati</taxon>
        <taxon>Pseudomonadota</taxon>
        <taxon>Alphaproteobacteria</taxon>
        <taxon>Hyphomicrobiales</taxon>
        <taxon>Segnochrobactraceae</taxon>
        <taxon>Pseudoxanthobacter</taxon>
    </lineage>
</organism>
<dbReference type="EMBL" id="FRXO01000002">
    <property type="protein sequence ID" value="SHO63450.1"/>
    <property type="molecule type" value="Genomic_DNA"/>
</dbReference>
<evidence type="ECO:0000256" key="2">
    <source>
        <dbReference type="ARBA" id="ARBA00023015"/>
    </source>
</evidence>
<dbReference type="FunFam" id="1.10.10.10:FF:000001">
    <property type="entry name" value="LysR family transcriptional regulator"/>
    <property type="match status" value="1"/>
</dbReference>
<dbReference type="GO" id="GO:0003700">
    <property type="term" value="F:DNA-binding transcription factor activity"/>
    <property type="evidence" value="ECO:0007669"/>
    <property type="project" value="InterPro"/>
</dbReference>
<dbReference type="InterPro" id="IPR000847">
    <property type="entry name" value="LysR_HTH_N"/>
</dbReference>
<keyword evidence="4" id="KW-0804">Transcription</keyword>
<dbReference type="STRING" id="1123029.SAMN02745172_01389"/>
<dbReference type="Pfam" id="PF03466">
    <property type="entry name" value="LysR_substrate"/>
    <property type="match status" value="1"/>
</dbReference>
<dbReference type="Proteomes" id="UP000186406">
    <property type="component" value="Unassembled WGS sequence"/>
</dbReference>
<gene>
    <name evidence="6" type="ORF">SAMN02745172_01389</name>
</gene>
<dbReference type="RefSeq" id="WP_073626869.1">
    <property type="nucleotide sequence ID" value="NZ_FRXO01000002.1"/>
</dbReference>
<dbReference type="OrthoDB" id="9813056at2"/>
<reference evidence="6 7" key="1">
    <citation type="submission" date="2016-12" db="EMBL/GenBank/DDBJ databases">
        <authorList>
            <person name="Song W.-J."/>
            <person name="Kurnit D.M."/>
        </authorList>
    </citation>
    <scope>NUCLEOTIDE SEQUENCE [LARGE SCALE GENOMIC DNA]</scope>
    <source>
        <strain evidence="6 7">DSM 19599</strain>
    </source>
</reference>
<evidence type="ECO:0000256" key="4">
    <source>
        <dbReference type="ARBA" id="ARBA00023163"/>
    </source>
</evidence>
<dbReference type="SUPFAM" id="SSF46785">
    <property type="entry name" value="Winged helix' DNA-binding domain"/>
    <property type="match status" value="1"/>
</dbReference>
<comment type="similarity">
    <text evidence="1">Belongs to the LysR transcriptional regulatory family.</text>
</comment>
<dbReference type="InterPro" id="IPR036388">
    <property type="entry name" value="WH-like_DNA-bd_sf"/>
</dbReference>
<evidence type="ECO:0000313" key="6">
    <source>
        <dbReference type="EMBL" id="SHO63450.1"/>
    </source>
</evidence>
<evidence type="ECO:0000259" key="5">
    <source>
        <dbReference type="PROSITE" id="PS50931"/>
    </source>
</evidence>
<evidence type="ECO:0000256" key="3">
    <source>
        <dbReference type="ARBA" id="ARBA00023125"/>
    </source>
</evidence>
<sequence>MLPLSRTDLGDLSVFMEVARCRSFTRAASLLDVSTSALSHAVRNLETRLGVRLLNRTARSVTLTEAGERLLARLEAGFREIGEAVEDLNLFREGPVGRLRLNVPNDAARLILAPILADYARQFPGVSLDIMVDNAMVDVFSAGFDAGIRYGNRVPQDMVAAPLGRDLAWVTVASPSYLAARGRPRTPEDLHRHASIGLRLGDGSLYHWELGDGESARTVDLRSSIVVNETQLAIDAALRGAGIAYCLAAHVRAELASGALERVLPEWTSYGPAFHVYYPSRRQVPDALRRLIELARVEMSRLDEATAAVLAAPARPG</sequence>
<dbReference type="AlphaFoldDB" id="A0A1M7ZEX8"/>
<accession>A0A1M7ZEX8</accession>
<proteinExistence type="inferred from homology"/>
<dbReference type="GO" id="GO:0006351">
    <property type="term" value="P:DNA-templated transcription"/>
    <property type="evidence" value="ECO:0007669"/>
    <property type="project" value="TreeGrafter"/>
</dbReference>
<dbReference type="Pfam" id="PF00126">
    <property type="entry name" value="HTH_1"/>
    <property type="match status" value="1"/>
</dbReference>
<name>A0A1M7ZEX8_9HYPH</name>
<dbReference type="InterPro" id="IPR005119">
    <property type="entry name" value="LysR_subst-bd"/>
</dbReference>
<dbReference type="PROSITE" id="PS50931">
    <property type="entry name" value="HTH_LYSR"/>
    <property type="match status" value="1"/>
</dbReference>
<feature type="domain" description="HTH lysR-type" evidence="5">
    <location>
        <begin position="7"/>
        <end position="64"/>
    </location>
</feature>
<dbReference type="InterPro" id="IPR058163">
    <property type="entry name" value="LysR-type_TF_proteobact-type"/>
</dbReference>
<dbReference type="Gene3D" id="3.40.190.290">
    <property type="match status" value="1"/>
</dbReference>
<protein>
    <submittedName>
        <fullName evidence="6">Transcriptional regulator, LysR family</fullName>
    </submittedName>
</protein>
<dbReference type="Gene3D" id="1.10.10.10">
    <property type="entry name" value="Winged helix-like DNA-binding domain superfamily/Winged helix DNA-binding domain"/>
    <property type="match status" value="1"/>
</dbReference>
<keyword evidence="3" id="KW-0238">DNA-binding</keyword>
<dbReference type="SUPFAM" id="SSF53850">
    <property type="entry name" value="Periplasmic binding protein-like II"/>
    <property type="match status" value="1"/>
</dbReference>
<dbReference type="PRINTS" id="PR00039">
    <property type="entry name" value="HTHLYSR"/>
</dbReference>
<evidence type="ECO:0000313" key="7">
    <source>
        <dbReference type="Proteomes" id="UP000186406"/>
    </source>
</evidence>
<evidence type="ECO:0000256" key="1">
    <source>
        <dbReference type="ARBA" id="ARBA00009437"/>
    </source>
</evidence>
<dbReference type="GO" id="GO:0043565">
    <property type="term" value="F:sequence-specific DNA binding"/>
    <property type="evidence" value="ECO:0007669"/>
    <property type="project" value="TreeGrafter"/>
</dbReference>
<keyword evidence="2" id="KW-0805">Transcription regulation</keyword>
<dbReference type="PANTHER" id="PTHR30537">
    <property type="entry name" value="HTH-TYPE TRANSCRIPTIONAL REGULATOR"/>
    <property type="match status" value="1"/>
</dbReference>
<dbReference type="PANTHER" id="PTHR30537:SF1">
    <property type="entry name" value="HTH-TYPE TRANSCRIPTIONAL REGULATOR PGRR"/>
    <property type="match status" value="1"/>
</dbReference>
<keyword evidence="7" id="KW-1185">Reference proteome</keyword>
<dbReference type="InterPro" id="IPR036390">
    <property type="entry name" value="WH_DNA-bd_sf"/>
</dbReference>